<dbReference type="GO" id="GO:0045277">
    <property type="term" value="C:respiratory chain complex IV"/>
    <property type="evidence" value="ECO:0007669"/>
    <property type="project" value="InterPro"/>
</dbReference>
<keyword evidence="11 22" id="KW-1133">Transmembrane helix</keyword>
<dbReference type="SUPFAM" id="SSF49879">
    <property type="entry name" value="SMAD/FHA domain"/>
    <property type="match status" value="1"/>
</dbReference>
<accession>A0A6B0REH7</accession>
<dbReference type="PROSITE" id="PS00601">
    <property type="entry name" value="IRF_1"/>
    <property type="match status" value="1"/>
</dbReference>
<dbReference type="InterPro" id="IPR008984">
    <property type="entry name" value="SMAD_FHA_dom_sf"/>
</dbReference>
<reference evidence="24" key="1">
    <citation type="submission" date="2019-10" db="EMBL/GenBank/DDBJ databases">
        <title>The sequence and de novo assembly of the wild yak genome.</title>
        <authorList>
            <person name="Liu Y."/>
        </authorList>
    </citation>
    <scope>NUCLEOTIDE SEQUENCE [LARGE SCALE GENOMIC DNA]</scope>
    <source>
        <strain evidence="24">WY2019</strain>
    </source>
</reference>
<evidence type="ECO:0000313" key="24">
    <source>
        <dbReference type="EMBL" id="MXQ86354.1"/>
    </source>
</evidence>
<comment type="caution">
    <text evidence="24">The sequence shown here is derived from an EMBL/GenBank/DDBJ whole genome shotgun (WGS) entry which is preliminary data.</text>
</comment>
<keyword evidence="13" id="KW-0238">DNA-binding</keyword>
<dbReference type="GO" id="GO:0000981">
    <property type="term" value="F:DNA-binding transcription factor activity, RNA polymerase II-specific"/>
    <property type="evidence" value="ECO:0007669"/>
    <property type="project" value="TreeGrafter"/>
</dbReference>
<evidence type="ECO:0000256" key="1">
    <source>
        <dbReference type="ARBA" id="ARBA00004123"/>
    </source>
</evidence>
<dbReference type="SUPFAM" id="SSF81406">
    <property type="entry name" value="Mitochondrial cytochrome c oxidase subunit IV"/>
    <property type="match status" value="1"/>
</dbReference>
<dbReference type="InterPro" id="IPR001346">
    <property type="entry name" value="Interferon_reg_fact_DNA-bd_dom"/>
</dbReference>
<dbReference type="InterPro" id="IPR036639">
    <property type="entry name" value="Cyt_c_oxidase_su4_sf"/>
</dbReference>
<dbReference type="FunFam" id="2.60.200.10:FF:000010">
    <property type="entry name" value="Interferon regulatory factor 8"/>
    <property type="match status" value="1"/>
</dbReference>
<keyword evidence="17" id="KW-0804">Transcription</keyword>
<keyword evidence="25" id="KW-1185">Reference proteome</keyword>
<evidence type="ECO:0000256" key="21">
    <source>
        <dbReference type="ARBA" id="ARBA00082311"/>
    </source>
</evidence>
<keyword evidence="16" id="KW-0010">Activator</keyword>
<dbReference type="FunFam" id="1.10.10.10:FF:000041">
    <property type="entry name" value="Interferon regulatory factor 4"/>
    <property type="match status" value="1"/>
</dbReference>
<dbReference type="InterPro" id="IPR017855">
    <property type="entry name" value="SMAD-like_dom_sf"/>
</dbReference>
<keyword evidence="6" id="KW-0963">Cytoplasm</keyword>
<dbReference type="AlphaFoldDB" id="A0A6B0REH7"/>
<comment type="similarity">
    <text evidence="5">Belongs to the cytochrome c oxidase IV family.</text>
</comment>
<dbReference type="InterPro" id="IPR036390">
    <property type="entry name" value="WH_DNA-bd_sf"/>
</dbReference>
<keyword evidence="18" id="KW-0539">Nucleus</keyword>
<evidence type="ECO:0000256" key="17">
    <source>
        <dbReference type="ARBA" id="ARBA00023163"/>
    </source>
</evidence>
<evidence type="ECO:0000256" key="7">
    <source>
        <dbReference type="ARBA" id="ARBA00022491"/>
    </source>
</evidence>
<feature type="domain" description="IRF tryptophan pentad repeat" evidence="23">
    <location>
        <begin position="176"/>
        <end position="283"/>
    </location>
</feature>
<dbReference type="InterPro" id="IPR036388">
    <property type="entry name" value="WH-like_DNA-bd_sf"/>
</dbReference>
<dbReference type="GO" id="GO:0098542">
    <property type="term" value="P:defense response to other organism"/>
    <property type="evidence" value="ECO:0007669"/>
    <property type="project" value="UniProtKB-ARBA"/>
</dbReference>
<dbReference type="Gene3D" id="1.10.442.10">
    <property type="entry name" value="Cytochrome c oxidase subunit IV"/>
    <property type="match status" value="1"/>
</dbReference>
<comment type="function">
    <text evidence="19">Transcription factor that specifically binds to the upstream regulatory region of type I interferon (IFN) and IFN-inducible MHC class I genes (the interferon consensus sequence (ICS)). Can both act as a transcriptional activator or repressor. Plays a negative regulatory role in cells of the immune system. Involved in CD8(+) dendritic cell differentiation by forming a complex with the BATF-JUNB heterodimer in immune cells, leading to recognition of AICE sequence (5'-TGAnTCA/GAAA-3'), an immune-specific regulatory element, followed by cooperative binding of BATF and IRF8 and activation of genes. Required for the development of plasmacytoid dendritic cells (pDCs), which produce most of the type I IFN in response to viral infection. Positively regulates macroautophagy in dendritic cells. Acts as a transcriptional repressor of osteoclast differentiation factors such as NFATC1 and EEIG1.</text>
</comment>
<keyword evidence="12" id="KW-0805">Transcription regulation</keyword>
<dbReference type="PRINTS" id="PR00267">
    <property type="entry name" value="INTFRNREGFCT"/>
</dbReference>
<evidence type="ECO:0000256" key="12">
    <source>
        <dbReference type="ARBA" id="ARBA00023015"/>
    </source>
</evidence>
<keyword evidence="8 22" id="KW-0812">Transmembrane</keyword>
<dbReference type="FunFam" id="1.10.442.10:FF:000001">
    <property type="entry name" value="Cytochrome c oxidase subunit 4 isoform 1"/>
    <property type="match status" value="1"/>
</dbReference>
<evidence type="ECO:0000256" key="4">
    <source>
        <dbReference type="ARBA" id="ARBA00004673"/>
    </source>
</evidence>
<comment type="pathway">
    <text evidence="4">Energy metabolism; oxidative phosphorylation.</text>
</comment>
<dbReference type="GO" id="GO:0006123">
    <property type="term" value="P:mitochondrial electron transport, cytochrome c to oxygen"/>
    <property type="evidence" value="ECO:0007669"/>
    <property type="project" value="InterPro"/>
</dbReference>
<evidence type="ECO:0000256" key="14">
    <source>
        <dbReference type="ARBA" id="ARBA00023128"/>
    </source>
</evidence>
<keyword evidence="9" id="KW-0999">Mitochondrion inner membrane</keyword>
<evidence type="ECO:0000256" key="15">
    <source>
        <dbReference type="ARBA" id="ARBA00023136"/>
    </source>
</evidence>
<dbReference type="Pfam" id="PF02936">
    <property type="entry name" value="COX4"/>
    <property type="match status" value="1"/>
</dbReference>
<gene>
    <name evidence="24" type="ORF">E5288_WYG003025</name>
</gene>
<dbReference type="GO" id="GO:0006955">
    <property type="term" value="P:immune response"/>
    <property type="evidence" value="ECO:0007669"/>
    <property type="project" value="UniProtKB-ARBA"/>
</dbReference>
<evidence type="ECO:0000256" key="11">
    <source>
        <dbReference type="ARBA" id="ARBA00022989"/>
    </source>
</evidence>
<dbReference type="UniPathway" id="UPA00705"/>
<evidence type="ECO:0000256" key="22">
    <source>
        <dbReference type="SAM" id="Phobius"/>
    </source>
</evidence>
<dbReference type="GO" id="GO:0045944">
    <property type="term" value="P:positive regulation of transcription by RNA polymerase II"/>
    <property type="evidence" value="ECO:0007669"/>
    <property type="project" value="UniProtKB-ARBA"/>
</dbReference>
<keyword evidence="10" id="KW-0832">Ubl conjugation</keyword>
<evidence type="ECO:0000256" key="5">
    <source>
        <dbReference type="ARBA" id="ARBA00008135"/>
    </source>
</evidence>
<dbReference type="CDD" id="cd00103">
    <property type="entry name" value="IRF"/>
    <property type="match status" value="1"/>
</dbReference>
<evidence type="ECO:0000256" key="18">
    <source>
        <dbReference type="ARBA" id="ARBA00023242"/>
    </source>
</evidence>
<keyword evidence="14" id="KW-0496">Mitochondrion</keyword>
<dbReference type="InterPro" id="IPR019817">
    <property type="entry name" value="Interferon_reg_fac_CS"/>
</dbReference>
<name>A0A6B0REH7_9CETA</name>
<dbReference type="PANTHER" id="PTHR11949:SF7">
    <property type="entry name" value="INTERFERON REGULATORY FACTOR 8"/>
    <property type="match status" value="1"/>
</dbReference>
<dbReference type="EMBL" id="VBQZ03000032">
    <property type="protein sequence ID" value="MXQ86354.1"/>
    <property type="molecule type" value="Genomic_DNA"/>
</dbReference>
<evidence type="ECO:0000256" key="20">
    <source>
        <dbReference type="ARBA" id="ARBA00067364"/>
    </source>
</evidence>
<dbReference type="Gene3D" id="1.10.10.10">
    <property type="entry name" value="Winged helix-like DNA-binding domain superfamily/Winged helix DNA-binding domain"/>
    <property type="match status" value="1"/>
</dbReference>
<evidence type="ECO:0000256" key="13">
    <source>
        <dbReference type="ARBA" id="ARBA00023125"/>
    </source>
</evidence>
<dbReference type="Gene3D" id="2.60.200.10">
    <property type="match status" value="1"/>
</dbReference>
<evidence type="ECO:0000256" key="9">
    <source>
        <dbReference type="ARBA" id="ARBA00022792"/>
    </source>
</evidence>
<proteinExistence type="inferred from homology"/>
<evidence type="ECO:0000256" key="19">
    <source>
        <dbReference type="ARBA" id="ARBA00057974"/>
    </source>
</evidence>
<protein>
    <recommendedName>
        <fullName evidence="20">Interferon regulatory factor 8</fullName>
    </recommendedName>
    <alternativeName>
        <fullName evidence="21">Interferon consensus sequence-binding protein</fullName>
    </alternativeName>
</protein>
<sequence>MLATRVFSLIGRRAISTSVCVRAHGSVVKSEDYALPSYVDRRDYPLPDVAHVKNLSASQKALKEKEKASWSSLSIDEKVELYRLKFKESFAEMNRSTNEWKTVVGAAMFFIGFTALLLIWEKHYVYGPIPHTFEEEWVAKQTKRMLDMKVAPIQGFSAKWDYDKNEWKKMCDRNGGRRLRQWLIEQIDSTMYPGLIWENDEKTMFRIPWKHAGKQDYNQEVDASIFKAWAVFKGKFKEGDKAEPATWKTRLRCALNKSPDFEEVTDRSQLDISEPYKVYRIVPEEEQKCKCKLGVAAPGCVSEAVEMECGRSEIDELIKEPPGDDYMGMVKRSPSPPEACRSQLLPDWWVQQPSAGLPLVPGYSAYDAHHSAFSQMVISFYYGGKLVGQTTTTCPEGCRLSLGQPGLPGGKLYGPEGLELVRFPPADAIPSERQRQVTRKLFGHLERGVLLHSSRQGVLVKRLCQGRVFYSGNAAPARDRPNKLERDEVVRVFDTSQFFRELQQFYNSQSRLPDSRVVLCFGEEFPDTTPLRSKLILVQVEQLYVRQLVEEAGKGCGPGSLMQAPEEPPPDQVFRMFPEICASHQRPFFRENQQITV</sequence>
<dbReference type="CDD" id="cd00922">
    <property type="entry name" value="Cyt_c_Oxidase_IV"/>
    <property type="match status" value="1"/>
</dbReference>
<evidence type="ECO:0000256" key="10">
    <source>
        <dbReference type="ARBA" id="ARBA00022843"/>
    </source>
</evidence>
<dbReference type="InterPro" id="IPR019471">
    <property type="entry name" value="Interferon_reg_factor-3"/>
</dbReference>
<dbReference type="SMART" id="SM00348">
    <property type="entry name" value="IRF"/>
    <property type="match status" value="1"/>
</dbReference>
<dbReference type="SUPFAM" id="SSF46785">
    <property type="entry name" value="Winged helix' DNA-binding domain"/>
    <property type="match status" value="1"/>
</dbReference>
<organism evidence="24 25">
    <name type="scientific">Bos mutus</name>
    <name type="common">wild yak</name>
    <dbReference type="NCBI Taxonomy" id="72004"/>
    <lineage>
        <taxon>Eukaryota</taxon>
        <taxon>Metazoa</taxon>
        <taxon>Chordata</taxon>
        <taxon>Craniata</taxon>
        <taxon>Vertebrata</taxon>
        <taxon>Euteleostomi</taxon>
        <taxon>Mammalia</taxon>
        <taxon>Eutheria</taxon>
        <taxon>Laurasiatheria</taxon>
        <taxon>Artiodactyla</taxon>
        <taxon>Ruminantia</taxon>
        <taxon>Pecora</taxon>
        <taxon>Bovidae</taxon>
        <taxon>Bovinae</taxon>
        <taxon>Bos</taxon>
    </lineage>
</organism>
<evidence type="ECO:0000259" key="23">
    <source>
        <dbReference type="PROSITE" id="PS51507"/>
    </source>
</evidence>
<evidence type="ECO:0000256" key="8">
    <source>
        <dbReference type="ARBA" id="ARBA00022692"/>
    </source>
</evidence>
<keyword evidence="7" id="KW-0678">Repressor</keyword>
<dbReference type="PROSITE" id="PS51507">
    <property type="entry name" value="IRF_2"/>
    <property type="match status" value="1"/>
</dbReference>
<dbReference type="Pfam" id="PF00605">
    <property type="entry name" value="IRF"/>
    <property type="match status" value="1"/>
</dbReference>
<dbReference type="SMART" id="SM01243">
    <property type="entry name" value="IRF-3"/>
    <property type="match status" value="1"/>
</dbReference>
<evidence type="ECO:0000256" key="6">
    <source>
        <dbReference type="ARBA" id="ARBA00022490"/>
    </source>
</evidence>
<evidence type="ECO:0000256" key="16">
    <source>
        <dbReference type="ARBA" id="ARBA00023159"/>
    </source>
</evidence>
<evidence type="ECO:0000256" key="2">
    <source>
        <dbReference type="ARBA" id="ARBA00004434"/>
    </source>
</evidence>
<keyword evidence="15 22" id="KW-0472">Membrane</keyword>
<dbReference type="PANTHER" id="PTHR11949">
    <property type="entry name" value="INTERFERON REGULATORY FACTOR"/>
    <property type="match status" value="1"/>
</dbReference>
<evidence type="ECO:0000256" key="3">
    <source>
        <dbReference type="ARBA" id="ARBA00004496"/>
    </source>
</evidence>
<feature type="transmembrane region" description="Helical" evidence="22">
    <location>
        <begin position="102"/>
        <end position="120"/>
    </location>
</feature>
<dbReference type="GO" id="GO:0005634">
    <property type="term" value="C:nucleus"/>
    <property type="evidence" value="ECO:0007669"/>
    <property type="project" value="UniProtKB-SubCell"/>
</dbReference>
<dbReference type="GO" id="GO:0000122">
    <property type="term" value="P:negative regulation of transcription by RNA polymerase II"/>
    <property type="evidence" value="ECO:0007669"/>
    <property type="project" value="UniProtKB-ARBA"/>
</dbReference>
<dbReference type="Pfam" id="PF10401">
    <property type="entry name" value="IRF-3"/>
    <property type="match status" value="1"/>
</dbReference>
<dbReference type="Proteomes" id="UP000322234">
    <property type="component" value="Unassembled WGS sequence"/>
</dbReference>
<dbReference type="GO" id="GO:0005743">
    <property type="term" value="C:mitochondrial inner membrane"/>
    <property type="evidence" value="ECO:0007669"/>
    <property type="project" value="UniProtKB-SubCell"/>
</dbReference>
<dbReference type="InterPro" id="IPR004203">
    <property type="entry name" value="Cyt_c_oxidase_su4_fam"/>
</dbReference>
<comment type="subcellular location">
    <subcellularLocation>
        <location evidence="3">Cytoplasm</location>
    </subcellularLocation>
    <subcellularLocation>
        <location evidence="2">Mitochondrion inner membrane</location>
        <topology evidence="2">Single-pass membrane protein</topology>
    </subcellularLocation>
    <subcellularLocation>
        <location evidence="1">Nucleus</location>
    </subcellularLocation>
</comment>
<dbReference type="GO" id="GO:0000978">
    <property type="term" value="F:RNA polymerase II cis-regulatory region sequence-specific DNA binding"/>
    <property type="evidence" value="ECO:0007669"/>
    <property type="project" value="TreeGrafter"/>
</dbReference>
<evidence type="ECO:0000313" key="25">
    <source>
        <dbReference type="Proteomes" id="UP000322234"/>
    </source>
</evidence>